<feature type="transmembrane region" description="Helical" evidence="10">
    <location>
        <begin position="237"/>
        <end position="257"/>
    </location>
</feature>
<evidence type="ECO:0000313" key="13">
    <source>
        <dbReference type="Proteomes" id="UP000675664"/>
    </source>
</evidence>
<feature type="transmembrane region" description="Helical" evidence="10">
    <location>
        <begin position="111"/>
        <end position="132"/>
    </location>
</feature>
<evidence type="ECO:0000256" key="8">
    <source>
        <dbReference type="ARBA" id="ARBA00023214"/>
    </source>
</evidence>
<keyword evidence="5" id="KW-0406">Ion transport</keyword>
<evidence type="ECO:0000256" key="4">
    <source>
        <dbReference type="ARBA" id="ARBA00022989"/>
    </source>
</evidence>
<dbReference type="PRINTS" id="PR00762">
    <property type="entry name" value="CLCHANNEL"/>
</dbReference>
<evidence type="ECO:0000256" key="10">
    <source>
        <dbReference type="SAM" id="Phobius"/>
    </source>
</evidence>
<dbReference type="PROSITE" id="PS51202">
    <property type="entry name" value="RCK_C"/>
    <property type="match status" value="1"/>
</dbReference>
<dbReference type="AlphaFoldDB" id="A0A8J8B0T2"/>
<dbReference type="SUPFAM" id="SSF81340">
    <property type="entry name" value="Clc chloride channel"/>
    <property type="match status" value="1"/>
</dbReference>
<keyword evidence="8" id="KW-0868">Chloride</keyword>
<name>A0A8J8B0T2_9FIRM</name>
<keyword evidence="13" id="KW-1185">Reference proteome</keyword>
<feature type="transmembrane region" description="Helical" evidence="10">
    <location>
        <begin position="309"/>
        <end position="330"/>
    </location>
</feature>
<evidence type="ECO:0000256" key="6">
    <source>
        <dbReference type="ARBA" id="ARBA00023136"/>
    </source>
</evidence>
<evidence type="ECO:0000313" key="12">
    <source>
        <dbReference type="EMBL" id="MBR0597489.1"/>
    </source>
</evidence>
<sequence>MLHKVQYHNNYKAVINIDSKKESILLKSILVGILAGIVTCLYRIVLTQAEEYSFQFYALLRAHMAYLPLVFAGLGLTGYFIGMLTSKYHMIGGSGIPQVRGLLLGYFKNSWLSTLIAKFLGGAISILAGLSLGREGPSIQLGACVAQGIGDKLANSRTEKKILIASGASAGLAAAFNAPLAGTMFALEEIFKYFSPVILLSTMVSAIVADFISKLIFGTETIFHFTIDSSIPLSGYWYLFLIGATLGAAGAFYNYILVYTQKLYKKAQWLTAERRPVIPFVCAGIIGLVFPMVLGGGHHIIGELQLENGILFLLIIFSVKFLFSMISFGSGAPGGIFFPLLILGSIIGAVFGNIAINYLGFDSGLFYNFVVLAMAGYFTAIVRAPITGVILLIEMTGSFHQLLSLTVVSVVAFIVADLLKSKPIYETLLENMLKEKEVVEGEHDDSKRITIEMIVHHGAPAEGRLVKELELPRNCLLIAVKRRGKELIPKGDTKIMAEDYLVFLTSIKEEANTRECLRKITSL</sequence>
<dbReference type="CDD" id="cd01031">
    <property type="entry name" value="EriC"/>
    <property type="match status" value="1"/>
</dbReference>
<evidence type="ECO:0000256" key="2">
    <source>
        <dbReference type="ARBA" id="ARBA00022448"/>
    </source>
</evidence>
<dbReference type="Pfam" id="PF00654">
    <property type="entry name" value="Voltage_CLC"/>
    <property type="match status" value="1"/>
</dbReference>
<protein>
    <submittedName>
        <fullName evidence="12">ClC family H(+)/Cl(-) exchange transporter</fullName>
    </submittedName>
</protein>
<accession>A0A8J8B0T2</accession>
<dbReference type="RefSeq" id="WP_227017620.1">
    <property type="nucleotide sequence ID" value="NZ_JAGSND010000003.1"/>
</dbReference>
<feature type="transmembrane region" description="Helical" evidence="10">
    <location>
        <begin position="66"/>
        <end position="91"/>
    </location>
</feature>
<dbReference type="Gene3D" id="1.10.3080.10">
    <property type="entry name" value="Clc chloride channel"/>
    <property type="match status" value="1"/>
</dbReference>
<reference evidence="12" key="1">
    <citation type="submission" date="2021-04" db="EMBL/GenBank/DDBJ databases">
        <title>Sinoanaerobacter chloroacetimidivorans sp. nov., an obligate anaerobic bacterium isolated from anaerobic sludge.</title>
        <authorList>
            <person name="Bao Y."/>
        </authorList>
    </citation>
    <scope>NUCLEOTIDE SEQUENCE</scope>
    <source>
        <strain evidence="12">BAD-6</strain>
    </source>
</reference>
<dbReference type="SUPFAM" id="SSF116726">
    <property type="entry name" value="TrkA C-terminal domain-like"/>
    <property type="match status" value="1"/>
</dbReference>
<evidence type="ECO:0000256" key="5">
    <source>
        <dbReference type="ARBA" id="ARBA00023065"/>
    </source>
</evidence>
<dbReference type="GO" id="GO:0008324">
    <property type="term" value="F:monoatomic cation transmembrane transporter activity"/>
    <property type="evidence" value="ECO:0007669"/>
    <property type="project" value="InterPro"/>
</dbReference>
<dbReference type="GO" id="GO:0005254">
    <property type="term" value="F:chloride channel activity"/>
    <property type="evidence" value="ECO:0007669"/>
    <property type="project" value="UniProtKB-KW"/>
</dbReference>
<keyword evidence="6 10" id="KW-0472">Membrane</keyword>
<feature type="transmembrane region" description="Helical" evidence="10">
    <location>
        <begin position="399"/>
        <end position="419"/>
    </location>
</feature>
<dbReference type="InterPro" id="IPR050368">
    <property type="entry name" value="ClC-type_chloride_channel"/>
</dbReference>
<feature type="domain" description="RCK C-terminal" evidence="11">
    <location>
        <begin position="436"/>
        <end position="519"/>
    </location>
</feature>
<keyword evidence="4 10" id="KW-1133">Transmembrane helix</keyword>
<proteinExistence type="predicted"/>
<dbReference type="PANTHER" id="PTHR43427:SF6">
    <property type="entry name" value="CHLORIDE CHANNEL PROTEIN CLC-E"/>
    <property type="match status" value="1"/>
</dbReference>
<dbReference type="InterPro" id="IPR001807">
    <property type="entry name" value="ClC"/>
</dbReference>
<feature type="transmembrane region" description="Helical" evidence="10">
    <location>
        <begin position="366"/>
        <end position="393"/>
    </location>
</feature>
<comment type="subcellular location">
    <subcellularLocation>
        <location evidence="1">Membrane</location>
        <topology evidence="1">Multi-pass membrane protein</topology>
    </subcellularLocation>
</comment>
<keyword evidence="7" id="KW-0869">Chloride channel</keyword>
<dbReference type="InterPro" id="IPR014743">
    <property type="entry name" value="Cl-channel_core"/>
</dbReference>
<dbReference type="Proteomes" id="UP000675664">
    <property type="component" value="Unassembled WGS sequence"/>
</dbReference>
<feature type="transmembrane region" description="Helical" evidence="10">
    <location>
        <begin position="336"/>
        <end position="359"/>
    </location>
</feature>
<dbReference type="Gene3D" id="3.30.70.1450">
    <property type="entry name" value="Regulator of K+ conductance, C-terminal domain"/>
    <property type="match status" value="1"/>
</dbReference>
<feature type="transmembrane region" description="Helical" evidence="10">
    <location>
        <begin position="193"/>
        <end position="217"/>
    </location>
</feature>
<comment type="caution">
    <text evidence="12">The sequence shown here is derived from an EMBL/GenBank/DDBJ whole genome shotgun (WGS) entry which is preliminary data.</text>
</comment>
<feature type="transmembrane region" description="Helical" evidence="10">
    <location>
        <begin position="277"/>
        <end position="297"/>
    </location>
</feature>
<dbReference type="InterPro" id="IPR006037">
    <property type="entry name" value="RCK_C"/>
</dbReference>
<dbReference type="PANTHER" id="PTHR43427">
    <property type="entry name" value="CHLORIDE CHANNEL PROTEIN CLC-E"/>
    <property type="match status" value="1"/>
</dbReference>
<feature type="transmembrane region" description="Helical" evidence="10">
    <location>
        <begin position="24"/>
        <end position="45"/>
    </location>
</feature>
<keyword evidence="9" id="KW-0407">Ion channel</keyword>
<keyword evidence="3 10" id="KW-0812">Transmembrane</keyword>
<evidence type="ECO:0000259" key="11">
    <source>
        <dbReference type="PROSITE" id="PS51202"/>
    </source>
</evidence>
<dbReference type="EMBL" id="JAGSND010000003">
    <property type="protein sequence ID" value="MBR0597489.1"/>
    <property type="molecule type" value="Genomic_DNA"/>
</dbReference>
<evidence type="ECO:0000256" key="9">
    <source>
        <dbReference type="ARBA" id="ARBA00023303"/>
    </source>
</evidence>
<evidence type="ECO:0000256" key="7">
    <source>
        <dbReference type="ARBA" id="ARBA00023173"/>
    </source>
</evidence>
<dbReference type="GO" id="GO:0034707">
    <property type="term" value="C:chloride channel complex"/>
    <property type="evidence" value="ECO:0007669"/>
    <property type="project" value="UniProtKB-KW"/>
</dbReference>
<reference evidence="12" key="2">
    <citation type="submission" date="2021-04" db="EMBL/GenBank/DDBJ databases">
        <authorList>
            <person name="Liu J."/>
        </authorList>
    </citation>
    <scope>NUCLEOTIDE SEQUENCE</scope>
    <source>
        <strain evidence="12">BAD-6</strain>
    </source>
</reference>
<evidence type="ECO:0000256" key="3">
    <source>
        <dbReference type="ARBA" id="ARBA00022692"/>
    </source>
</evidence>
<dbReference type="GO" id="GO:0006813">
    <property type="term" value="P:potassium ion transport"/>
    <property type="evidence" value="ECO:0007669"/>
    <property type="project" value="InterPro"/>
</dbReference>
<feature type="transmembrane region" description="Helical" evidence="10">
    <location>
        <begin position="162"/>
        <end position="187"/>
    </location>
</feature>
<dbReference type="InterPro" id="IPR036721">
    <property type="entry name" value="RCK_C_sf"/>
</dbReference>
<dbReference type="Pfam" id="PF02080">
    <property type="entry name" value="TrkA_C"/>
    <property type="match status" value="1"/>
</dbReference>
<gene>
    <name evidence="12" type="ORF">KCX82_06380</name>
</gene>
<keyword evidence="2" id="KW-0813">Transport</keyword>
<evidence type="ECO:0000256" key="1">
    <source>
        <dbReference type="ARBA" id="ARBA00004141"/>
    </source>
</evidence>
<organism evidence="12 13">
    <name type="scientific">Sinanaerobacter chloroacetimidivorans</name>
    <dbReference type="NCBI Taxonomy" id="2818044"/>
    <lineage>
        <taxon>Bacteria</taxon>
        <taxon>Bacillati</taxon>
        <taxon>Bacillota</taxon>
        <taxon>Clostridia</taxon>
        <taxon>Peptostreptococcales</taxon>
        <taxon>Anaerovoracaceae</taxon>
        <taxon>Sinanaerobacter</taxon>
    </lineage>
</organism>